<accession>A0A0S4UTP5</accession>
<reference evidence="1" key="1">
    <citation type="submission" date="2015-10" db="EMBL/GenBank/DDBJ databases">
        <authorList>
            <person name="Gilbert D.G."/>
        </authorList>
    </citation>
    <scope>NUCLEOTIDE SEQUENCE</scope>
    <source>
        <strain evidence="1">Phyl III-seqv23</strain>
    </source>
</reference>
<protein>
    <submittedName>
        <fullName evidence="1">Uncharacterized protein</fullName>
    </submittedName>
</protein>
<sequence>MQTRRRNSDLRCIGPDSSRVHFDEAAPMPTAVMLGRLGGLATRSRRYEDAKARCRFRCAKGR</sequence>
<organism evidence="1">
    <name type="scientific">Ralstonia solanacearum</name>
    <name type="common">Pseudomonas solanacearum</name>
    <dbReference type="NCBI Taxonomy" id="305"/>
    <lineage>
        <taxon>Bacteria</taxon>
        <taxon>Pseudomonadati</taxon>
        <taxon>Pseudomonadota</taxon>
        <taxon>Betaproteobacteria</taxon>
        <taxon>Burkholderiales</taxon>
        <taxon>Burkholderiaceae</taxon>
        <taxon>Ralstonia</taxon>
        <taxon>Ralstonia solanacearum species complex</taxon>
    </lineage>
</organism>
<name>A0A0S4UTP5_RALSL</name>
<evidence type="ECO:0000313" key="1">
    <source>
        <dbReference type="EMBL" id="CUV25618.1"/>
    </source>
</evidence>
<dbReference type="AlphaFoldDB" id="A0A0S4UTP5"/>
<gene>
    <name evidence="1" type="ORF">RUN1744_v1_1050027</name>
    <name evidence="2" type="ORF">TD1301_v1_530040</name>
    <name evidence="3" type="ORF">TF3108_v1_270027</name>
</gene>
<evidence type="ECO:0000313" key="2">
    <source>
        <dbReference type="EMBL" id="CUV33701.1"/>
    </source>
</evidence>
<dbReference type="EMBL" id="LN899823">
    <property type="protein sequence ID" value="CUV25618.1"/>
    <property type="molecule type" value="Genomic_DNA"/>
</dbReference>
<dbReference type="EMBL" id="LN899826">
    <property type="protein sequence ID" value="CUV39364.1"/>
    <property type="molecule type" value="Genomic_DNA"/>
</dbReference>
<evidence type="ECO:0000313" key="3">
    <source>
        <dbReference type="EMBL" id="CUV39364.1"/>
    </source>
</evidence>
<dbReference type="EMBL" id="LN899825">
    <property type="protein sequence ID" value="CUV33701.1"/>
    <property type="molecule type" value="Genomic_DNA"/>
</dbReference>
<proteinExistence type="predicted"/>